<keyword evidence="8" id="KW-0408">Iron</keyword>
<evidence type="ECO:0000256" key="6">
    <source>
        <dbReference type="ARBA" id="ARBA00022692"/>
    </source>
</evidence>
<evidence type="ECO:0000256" key="8">
    <source>
        <dbReference type="ARBA" id="ARBA00023004"/>
    </source>
</evidence>
<dbReference type="GO" id="GO:0015891">
    <property type="term" value="P:siderophore transport"/>
    <property type="evidence" value="ECO:0007669"/>
    <property type="project" value="InterPro"/>
</dbReference>
<dbReference type="Gene3D" id="2.170.130.10">
    <property type="entry name" value="TonB-dependent receptor, plug domain"/>
    <property type="match status" value="1"/>
</dbReference>
<comment type="caution">
    <text evidence="20">The sequence shown here is derived from an EMBL/GenBank/DDBJ whole genome shotgun (WGS) entry which is preliminary data.</text>
</comment>
<dbReference type="Proteomes" id="UP000198615">
    <property type="component" value="Unassembled WGS sequence"/>
</dbReference>
<feature type="region of interest" description="Disordered" evidence="16">
    <location>
        <begin position="47"/>
        <end position="66"/>
    </location>
</feature>
<name>A0A8G2EW76_9PROT</name>
<keyword evidence="6 14" id="KW-0812">Transmembrane</keyword>
<sequence>MSRTASRRGLALRFVLSALMVSTAGSALAQDADKVLVLEPVQVLGNQEDATGPVGESNNPPTVTGSKVPVYATEVPQSLSILGREDLERFNADSVSEALRYTPGVTADVFGNDTDYDWLRIRGFQADQTGTYLDNAQNLSFAFGSFYMDTYTLERIEVLRGPSSALYGGSNPGGIVNYISKRPGERVRELVLGIEDAPAASLSFDYGDPLENGQSYRVVGKIKGGDKYDDLNEGVRGTLAPSYKFETSHGTEVTLLANAHIADEKHNGSSFLPYAGTVTATEQFGHIDRDANFSDEDWDSYKREQFSATAIAEHTFDNDFTLTGIGRAGVASVEESYYYPFGYAGYATTPSDAQGTLSLIAFEHDTLVRTAQTDIRYYGTVHTGPVSHDLLFGLDARYYWLDETQASGFGTNQVVNPTNPGTPTLGAPYQDATTTQSQTGLYVQDQLRFGDGWIVTGNLRHDFVETEQDGAAGFERSDSESSWRAAVGYEFPLGITPYVSYSSFFNPLITSPANGVTEPESGEQVEAGVKWAPEGENFYLMAAAFQIDRENVVTGAFPNYNQLGAVRSTGFEFEGGYQFGFGLTVVGTATVLDAEVTEDTDASLIGNTPTLIPEHELTLRAEYAFQGPLDGVSIGAGVRHRGESYANDANTLTVPDATLFDLYAGYELSENLDLNLSATNVADKRYVTGCQTEYVCSYGAGREVMLTLKATW</sequence>
<feature type="signal peptide" evidence="17">
    <location>
        <begin position="1"/>
        <end position="29"/>
    </location>
</feature>
<evidence type="ECO:0000256" key="10">
    <source>
        <dbReference type="ARBA" id="ARBA00023077"/>
    </source>
</evidence>
<keyword evidence="12" id="KW-0675">Receptor</keyword>
<evidence type="ECO:0000256" key="9">
    <source>
        <dbReference type="ARBA" id="ARBA00023065"/>
    </source>
</evidence>
<keyword evidence="13 14" id="KW-0998">Cell outer membrane</keyword>
<keyword evidence="10 15" id="KW-0798">TonB box</keyword>
<keyword evidence="21" id="KW-1185">Reference proteome</keyword>
<reference evidence="20 21" key="1">
    <citation type="submission" date="2016-10" db="EMBL/GenBank/DDBJ databases">
        <authorList>
            <person name="Varghese N."/>
            <person name="Submissions S."/>
        </authorList>
    </citation>
    <scope>NUCLEOTIDE SEQUENCE [LARGE SCALE GENOMIC DNA]</scope>
    <source>
        <strain evidence="20 21">DSM 18839</strain>
    </source>
</reference>
<feature type="domain" description="TonB-dependent receptor-like beta-barrel" evidence="18">
    <location>
        <begin position="274"/>
        <end position="681"/>
    </location>
</feature>
<keyword evidence="4 14" id="KW-1134">Transmembrane beta strand</keyword>
<dbReference type="InterPro" id="IPR010105">
    <property type="entry name" value="TonB_sidphr_rcpt"/>
</dbReference>
<accession>A0A8G2EW76</accession>
<dbReference type="GO" id="GO:0015344">
    <property type="term" value="F:siderophore uptake transmembrane transporter activity"/>
    <property type="evidence" value="ECO:0007669"/>
    <property type="project" value="TreeGrafter"/>
</dbReference>
<keyword evidence="7 17" id="KW-0732">Signal</keyword>
<evidence type="ECO:0000256" key="17">
    <source>
        <dbReference type="SAM" id="SignalP"/>
    </source>
</evidence>
<evidence type="ECO:0000259" key="19">
    <source>
        <dbReference type="Pfam" id="PF07715"/>
    </source>
</evidence>
<evidence type="ECO:0000256" key="11">
    <source>
        <dbReference type="ARBA" id="ARBA00023136"/>
    </source>
</evidence>
<evidence type="ECO:0000313" key="20">
    <source>
        <dbReference type="EMBL" id="SDG15642.1"/>
    </source>
</evidence>
<dbReference type="GO" id="GO:0038023">
    <property type="term" value="F:signaling receptor activity"/>
    <property type="evidence" value="ECO:0007669"/>
    <property type="project" value="InterPro"/>
</dbReference>
<evidence type="ECO:0000256" key="7">
    <source>
        <dbReference type="ARBA" id="ARBA00022729"/>
    </source>
</evidence>
<dbReference type="InterPro" id="IPR037066">
    <property type="entry name" value="Plug_dom_sf"/>
</dbReference>
<feature type="compositionally biased region" description="Polar residues" evidence="16">
    <location>
        <begin position="56"/>
        <end position="65"/>
    </location>
</feature>
<keyword evidence="3 14" id="KW-0813">Transport</keyword>
<dbReference type="NCBIfam" id="TIGR01783">
    <property type="entry name" value="TonB-siderophor"/>
    <property type="match status" value="1"/>
</dbReference>
<dbReference type="InterPro" id="IPR039426">
    <property type="entry name" value="TonB-dep_rcpt-like"/>
</dbReference>
<feature type="chain" id="PRO_5034872889" evidence="17">
    <location>
        <begin position="30"/>
        <end position="712"/>
    </location>
</feature>
<evidence type="ECO:0000256" key="5">
    <source>
        <dbReference type="ARBA" id="ARBA00022496"/>
    </source>
</evidence>
<evidence type="ECO:0000256" key="15">
    <source>
        <dbReference type="RuleBase" id="RU003357"/>
    </source>
</evidence>
<dbReference type="PANTHER" id="PTHR32552:SF68">
    <property type="entry name" value="FERRICHROME OUTER MEMBRANE TRANSPORTER_PHAGE RECEPTOR"/>
    <property type="match status" value="1"/>
</dbReference>
<evidence type="ECO:0000259" key="18">
    <source>
        <dbReference type="Pfam" id="PF00593"/>
    </source>
</evidence>
<feature type="domain" description="TonB-dependent receptor plug" evidence="19">
    <location>
        <begin position="74"/>
        <end position="175"/>
    </location>
</feature>
<dbReference type="GO" id="GO:0009279">
    <property type="term" value="C:cell outer membrane"/>
    <property type="evidence" value="ECO:0007669"/>
    <property type="project" value="UniProtKB-SubCell"/>
</dbReference>
<dbReference type="AlphaFoldDB" id="A0A8G2EW76"/>
<dbReference type="PANTHER" id="PTHR32552">
    <property type="entry name" value="FERRICHROME IRON RECEPTOR-RELATED"/>
    <property type="match status" value="1"/>
</dbReference>
<dbReference type="InterPro" id="IPR012910">
    <property type="entry name" value="Plug_dom"/>
</dbReference>
<dbReference type="InterPro" id="IPR000531">
    <property type="entry name" value="Beta-barrel_TonB"/>
</dbReference>
<dbReference type="InterPro" id="IPR036942">
    <property type="entry name" value="Beta-barrel_TonB_sf"/>
</dbReference>
<evidence type="ECO:0000256" key="2">
    <source>
        <dbReference type="ARBA" id="ARBA00009810"/>
    </source>
</evidence>
<keyword evidence="9" id="KW-0406">Ion transport</keyword>
<keyword evidence="5" id="KW-0410">Iron transport</keyword>
<protein>
    <submittedName>
        <fullName evidence="20">Iron complex outermembrane recepter protein</fullName>
    </submittedName>
</protein>
<dbReference type="Gene3D" id="2.40.170.20">
    <property type="entry name" value="TonB-dependent receptor, beta-barrel domain"/>
    <property type="match status" value="1"/>
</dbReference>
<dbReference type="OrthoDB" id="9760333at2"/>
<evidence type="ECO:0000256" key="13">
    <source>
        <dbReference type="ARBA" id="ARBA00023237"/>
    </source>
</evidence>
<keyword evidence="11 14" id="KW-0472">Membrane</keyword>
<dbReference type="RefSeq" id="WP_093152348.1">
    <property type="nucleotide sequence ID" value="NZ_FNBW01000011.1"/>
</dbReference>
<comment type="similarity">
    <text evidence="2 14 15">Belongs to the TonB-dependent receptor family.</text>
</comment>
<evidence type="ECO:0000313" key="21">
    <source>
        <dbReference type="Proteomes" id="UP000198615"/>
    </source>
</evidence>
<dbReference type="Pfam" id="PF00593">
    <property type="entry name" value="TonB_dep_Rec_b-barrel"/>
    <property type="match status" value="1"/>
</dbReference>
<dbReference type="Pfam" id="PF07715">
    <property type="entry name" value="Plug"/>
    <property type="match status" value="1"/>
</dbReference>
<evidence type="ECO:0000256" key="16">
    <source>
        <dbReference type="SAM" id="MobiDB-lite"/>
    </source>
</evidence>
<dbReference type="CDD" id="cd01347">
    <property type="entry name" value="ligand_gated_channel"/>
    <property type="match status" value="1"/>
</dbReference>
<dbReference type="PROSITE" id="PS52016">
    <property type="entry name" value="TONB_DEPENDENT_REC_3"/>
    <property type="match status" value="1"/>
</dbReference>
<dbReference type="SUPFAM" id="SSF56935">
    <property type="entry name" value="Porins"/>
    <property type="match status" value="1"/>
</dbReference>
<dbReference type="EMBL" id="FNBW01000011">
    <property type="protein sequence ID" value="SDG15642.1"/>
    <property type="molecule type" value="Genomic_DNA"/>
</dbReference>
<evidence type="ECO:0000256" key="4">
    <source>
        <dbReference type="ARBA" id="ARBA00022452"/>
    </source>
</evidence>
<evidence type="ECO:0000256" key="14">
    <source>
        <dbReference type="PROSITE-ProRule" id="PRU01360"/>
    </source>
</evidence>
<evidence type="ECO:0000256" key="1">
    <source>
        <dbReference type="ARBA" id="ARBA00004571"/>
    </source>
</evidence>
<organism evidence="20 21">
    <name type="scientific">Thalassobaculum litoreum DSM 18839</name>
    <dbReference type="NCBI Taxonomy" id="1123362"/>
    <lineage>
        <taxon>Bacteria</taxon>
        <taxon>Pseudomonadati</taxon>
        <taxon>Pseudomonadota</taxon>
        <taxon>Alphaproteobacteria</taxon>
        <taxon>Rhodospirillales</taxon>
        <taxon>Thalassobaculaceae</taxon>
        <taxon>Thalassobaculum</taxon>
    </lineage>
</organism>
<proteinExistence type="inferred from homology"/>
<evidence type="ECO:0000256" key="3">
    <source>
        <dbReference type="ARBA" id="ARBA00022448"/>
    </source>
</evidence>
<gene>
    <name evidence="20" type="ORF">SAMN05660686_03541</name>
</gene>
<comment type="subcellular location">
    <subcellularLocation>
        <location evidence="1 14">Cell outer membrane</location>
        <topology evidence="1 14">Multi-pass membrane protein</topology>
    </subcellularLocation>
</comment>
<evidence type="ECO:0000256" key="12">
    <source>
        <dbReference type="ARBA" id="ARBA00023170"/>
    </source>
</evidence>